<evidence type="ECO:0000256" key="1">
    <source>
        <dbReference type="ARBA" id="ARBA00000012"/>
    </source>
</evidence>
<evidence type="ECO:0000256" key="2">
    <source>
        <dbReference type="ARBA" id="ARBA00001946"/>
    </source>
</evidence>
<evidence type="ECO:0000256" key="5">
    <source>
        <dbReference type="ARBA" id="ARBA00022679"/>
    </source>
</evidence>
<protein>
    <recommendedName>
        <fullName evidence="4 9">Dihydropteroate synthase</fullName>
        <shortName evidence="9">DHPS</shortName>
        <ecNumber evidence="4 9">2.5.1.15</ecNumber>
    </recommendedName>
    <alternativeName>
        <fullName evidence="9">Dihydropteroate pyrophosphorylase</fullName>
    </alternativeName>
</protein>
<comment type="caution">
    <text evidence="11">The sequence shown here is derived from an EMBL/GenBank/DDBJ whole genome shotgun (WGS) entry which is preliminary data.</text>
</comment>
<evidence type="ECO:0000256" key="7">
    <source>
        <dbReference type="ARBA" id="ARBA00022842"/>
    </source>
</evidence>
<dbReference type="NCBIfam" id="TIGR01496">
    <property type="entry name" value="DHPS"/>
    <property type="match status" value="1"/>
</dbReference>
<dbReference type="InterPro" id="IPR045031">
    <property type="entry name" value="DHP_synth-like"/>
</dbReference>
<dbReference type="PANTHER" id="PTHR20941">
    <property type="entry name" value="FOLATE SYNTHESIS PROTEINS"/>
    <property type="match status" value="1"/>
</dbReference>
<evidence type="ECO:0000313" key="11">
    <source>
        <dbReference type="EMBL" id="PXV81036.1"/>
    </source>
</evidence>
<evidence type="ECO:0000256" key="8">
    <source>
        <dbReference type="ARBA" id="ARBA00022909"/>
    </source>
</evidence>
<comment type="pathway">
    <text evidence="3 9">Cofactor biosynthesis; tetrahydrofolate biosynthesis; 7,8-dihydrofolate from 2-amino-4-hydroxy-6-hydroxymethyl-7,8-dihydropteridine diphosphate and 4-aminobenzoate: step 1/2.</text>
</comment>
<comment type="function">
    <text evidence="9">Catalyzes the condensation of para-aminobenzoate (pABA) with 6-hydroxymethyl-7,8-dihydropterin diphosphate (DHPt-PP) to form 7,8-dihydropteroate (H2Pte), the immediate precursor of folate derivatives.</text>
</comment>
<keyword evidence="8 9" id="KW-0289">Folate biosynthesis</keyword>
<dbReference type="EC" id="2.5.1.15" evidence="4 9"/>
<evidence type="ECO:0000256" key="4">
    <source>
        <dbReference type="ARBA" id="ARBA00012458"/>
    </source>
</evidence>
<dbReference type="InterPro" id="IPR011005">
    <property type="entry name" value="Dihydropteroate_synth-like_sf"/>
</dbReference>
<dbReference type="Gene3D" id="3.20.20.20">
    <property type="entry name" value="Dihydropteroate synthase-like"/>
    <property type="match status" value="1"/>
</dbReference>
<dbReference type="PROSITE" id="PS00793">
    <property type="entry name" value="DHPS_2"/>
    <property type="match status" value="1"/>
</dbReference>
<organism evidence="11 12">
    <name type="scientific">Nitrosomonas eutropha</name>
    <dbReference type="NCBI Taxonomy" id="916"/>
    <lineage>
        <taxon>Bacteria</taxon>
        <taxon>Pseudomonadati</taxon>
        <taxon>Pseudomonadota</taxon>
        <taxon>Betaproteobacteria</taxon>
        <taxon>Nitrosomonadales</taxon>
        <taxon>Nitrosomonadaceae</taxon>
        <taxon>Nitrosomonas</taxon>
    </lineage>
</organism>
<comment type="similarity">
    <text evidence="9">Belongs to the DHPS family.</text>
</comment>
<keyword evidence="12" id="KW-1185">Reference proteome</keyword>
<dbReference type="SUPFAM" id="SSF51717">
    <property type="entry name" value="Dihydropteroate synthetase-like"/>
    <property type="match status" value="1"/>
</dbReference>
<name>A0ABX5M6S8_9PROT</name>
<dbReference type="Proteomes" id="UP000247780">
    <property type="component" value="Unassembled WGS sequence"/>
</dbReference>
<proteinExistence type="inferred from homology"/>
<comment type="catalytic activity">
    <reaction evidence="1">
        <text>(7,8-dihydropterin-6-yl)methyl diphosphate + 4-aminobenzoate = 7,8-dihydropteroate + diphosphate</text>
        <dbReference type="Rhea" id="RHEA:19949"/>
        <dbReference type="ChEBI" id="CHEBI:17836"/>
        <dbReference type="ChEBI" id="CHEBI:17839"/>
        <dbReference type="ChEBI" id="CHEBI:33019"/>
        <dbReference type="ChEBI" id="CHEBI:72950"/>
        <dbReference type="EC" id="2.5.1.15"/>
    </reaction>
</comment>
<evidence type="ECO:0000259" key="10">
    <source>
        <dbReference type="PROSITE" id="PS50972"/>
    </source>
</evidence>
<evidence type="ECO:0000256" key="9">
    <source>
        <dbReference type="RuleBase" id="RU361205"/>
    </source>
</evidence>
<comment type="cofactor">
    <cofactor evidence="2 9">
        <name>Mg(2+)</name>
        <dbReference type="ChEBI" id="CHEBI:18420"/>
    </cofactor>
</comment>
<sequence length="300" mass="32401">MACTGNKTYRPFFLIQVNKLQRILQENRPLIMGVINVTPDSFSDGGCFDTTEKAIEQVSRLAQEGADILDIGGESTRPGSRSVESDEELSRIMPVIEFALNMNIPVSVDTAKPEVMQAAINAGVVLINDTNALQAPGALEVVADSSVMACLMHMQGRPETMQLDPQYSDVVAEVMAFLKQHVALAVSAGITRERIIIDPGFGFGKTLEHNLALLHHLNQFIAMDLPVMAGISRKSMLGMITGSPVDNRVYASVAAALLAVGQGARIVRVHDVKATRDAFSVFAAMDRIHPGFLIYPSPGQ</sequence>
<accession>A0ABX5M6S8</accession>
<dbReference type="InterPro" id="IPR006390">
    <property type="entry name" value="DHP_synth_dom"/>
</dbReference>
<dbReference type="PROSITE" id="PS00792">
    <property type="entry name" value="DHPS_1"/>
    <property type="match status" value="1"/>
</dbReference>
<feature type="domain" description="Pterin-binding" evidence="10">
    <location>
        <begin position="29"/>
        <end position="280"/>
    </location>
</feature>
<dbReference type="PANTHER" id="PTHR20941:SF1">
    <property type="entry name" value="FOLIC ACID SYNTHESIS PROTEIN FOL1"/>
    <property type="match status" value="1"/>
</dbReference>
<dbReference type="CDD" id="cd00739">
    <property type="entry name" value="DHPS"/>
    <property type="match status" value="1"/>
</dbReference>
<keyword evidence="5 9" id="KW-0808">Transferase</keyword>
<dbReference type="Pfam" id="PF00809">
    <property type="entry name" value="Pterin_bind"/>
    <property type="match status" value="1"/>
</dbReference>
<evidence type="ECO:0000313" key="12">
    <source>
        <dbReference type="Proteomes" id="UP000247780"/>
    </source>
</evidence>
<keyword evidence="6 9" id="KW-0479">Metal-binding</keyword>
<evidence type="ECO:0000256" key="6">
    <source>
        <dbReference type="ARBA" id="ARBA00022723"/>
    </source>
</evidence>
<dbReference type="InterPro" id="IPR000489">
    <property type="entry name" value="Pterin-binding_dom"/>
</dbReference>
<evidence type="ECO:0000256" key="3">
    <source>
        <dbReference type="ARBA" id="ARBA00004763"/>
    </source>
</evidence>
<keyword evidence="7 9" id="KW-0460">Magnesium</keyword>
<dbReference type="EMBL" id="QICQ01000013">
    <property type="protein sequence ID" value="PXV81036.1"/>
    <property type="molecule type" value="Genomic_DNA"/>
</dbReference>
<reference evidence="11 12" key="1">
    <citation type="submission" date="2018-04" db="EMBL/GenBank/DDBJ databases">
        <title>Active sludge and wastewater microbial communities from Klosterneuburg, Austria.</title>
        <authorList>
            <person name="Wagner M."/>
        </authorList>
    </citation>
    <scope>NUCLEOTIDE SEQUENCE [LARGE SCALE GENOMIC DNA]</scope>
    <source>
        <strain evidence="11 12">Nm 57</strain>
    </source>
</reference>
<dbReference type="PROSITE" id="PS50972">
    <property type="entry name" value="PTERIN_BINDING"/>
    <property type="match status" value="1"/>
</dbReference>
<gene>
    <name evidence="11" type="ORF">C8R14_11314</name>
</gene>